<evidence type="ECO:0000313" key="2">
    <source>
        <dbReference type="EMBL" id="TCL35872.1"/>
    </source>
</evidence>
<keyword evidence="1" id="KW-0472">Membrane</keyword>
<evidence type="ECO:0000313" key="3">
    <source>
        <dbReference type="Proteomes" id="UP000295063"/>
    </source>
</evidence>
<reference evidence="2 3" key="1">
    <citation type="submission" date="2019-03" db="EMBL/GenBank/DDBJ databases">
        <title>Genomic Encyclopedia of Type Strains, Phase IV (KMG-IV): sequencing the most valuable type-strain genomes for metagenomic binning, comparative biology and taxonomic classification.</title>
        <authorList>
            <person name="Goeker M."/>
        </authorList>
    </citation>
    <scope>NUCLEOTIDE SEQUENCE [LARGE SCALE GENOMIC DNA]</scope>
    <source>
        <strain evidence="2 3">DSM 15969</strain>
    </source>
</reference>
<evidence type="ECO:0000256" key="1">
    <source>
        <dbReference type="SAM" id="Phobius"/>
    </source>
</evidence>
<sequence length="45" mass="5038">MLLYTLIGAVIGVIVGHIVPPGYVFWFVVGTISGYSAQRYFGRRY</sequence>
<dbReference type="AlphaFoldDB" id="A0A4R1Q3P3"/>
<keyword evidence="1" id="KW-1133">Transmembrane helix</keyword>
<keyword evidence="3" id="KW-1185">Reference proteome</keyword>
<comment type="caution">
    <text evidence="2">The sequence shown here is derived from an EMBL/GenBank/DDBJ whole genome shotgun (WGS) entry which is preliminary data.</text>
</comment>
<protein>
    <submittedName>
        <fullName evidence="2">Uncharacterized protein</fullName>
    </submittedName>
</protein>
<dbReference type="Proteomes" id="UP000295063">
    <property type="component" value="Unassembled WGS sequence"/>
</dbReference>
<keyword evidence="1" id="KW-0812">Transmembrane</keyword>
<dbReference type="EMBL" id="SLUI01000010">
    <property type="protein sequence ID" value="TCL35872.1"/>
    <property type="molecule type" value="Genomic_DNA"/>
</dbReference>
<accession>A0A4R1Q3P3</accession>
<feature type="transmembrane region" description="Helical" evidence="1">
    <location>
        <begin position="6"/>
        <end position="35"/>
    </location>
</feature>
<name>A0A4R1Q3P3_9FIRM</name>
<organism evidence="2 3">
    <name type="scientific">Anaerospora hongkongensis</name>
    <dbReference type="NCBI Taxonomy" id="244830"/>
    <lineage>
        <taxon>Bacteria</taxon>
        <taxon>Bacillati</taxon>
        <taxon>Bacillota</taxon>
        <taxon>Negativicutes</taxon>
        <taxon>Selenomonadales</taxon>
        <taxon>Sporomusaceae</taxon>
        <taxon>Anaerospora</taxon>
    </lineage>
</organism>
<dbReference type="RefSeq" id="WP_165898926.1">
    <property type="nucleotide sequence ID" value="NZ_DAIMLW010000039.1"/>
</dbReference>
<gene>
    <name evidence="2" type="ORF">EV210_110116</name>
</gene>
<proteinExistence type="predicted"/>